<evidence type="ECO:0000313" key="1">
    <source>
        <dbReference type="EMBL" id="SEB10757.1"/>
    </source>
</evidence>
<dbReference type="Proteomes" id="UP000198584">
    <property type="component" value="Unassembled WGS sequence"/>
</dbReference>
<dbReference type="EMBL" id="FNQR01000017">
    <property type="protein sequence ID" value="SEB10757.1"/>
    <property type="molecule type" value="Genomic_DNA"/>
</dbReference>
<dbReference type="InterPro" id="IPR036638">
    <property type="entry name" value="HLH_DNA-bd_sf"/>
</dbReference>
<dbReference type="GO" id="GO:0043937">
    <property type="term" value="P:regulation of sporulation"/>
    <property type="evidence" value="ECO:0007669"/>
    <property type="project" value="InterPro"/>
</dbReference>
<sequence length="59" mass="7077">MSTFNEADQLLVRIERLRKRMTRVALLEGFTSPESIRISQELDELLNTYDKYKHKYNKS</sequence>
<reference evidence="1 2" key="1">
    <citation type="submission" date="2016-10" db="EMBL/GenBank/DDBJ databases">
        <authorList>
            <person name="de Groot N.N."/>
        </authorList>
    </citation>
    <scope>NUCLEOTIDE SEQUENCE [LARGE SCALE GENOMIC DNA]</scope>
    <source>
        <strain evidence="1 2">CCM7597</strain>
    </source>
</reference>
<gene>
    <name evidence="1" type="ORF">SAMN05421743_1176</name>
</gene>
<accession>A0A1H4GML8</accession>
<name>A0A1H4GML8_9BACI</name>
<dbReference type="Pfam" id="PF09388">
    <property type="entry name" value="SpoOE-like"/>
    <property type="match status" value="1"/>
</dbReference>
<keyword evidence="2" id="KW-1185">Reference proteome</keyword>
<evidence type="ECO:0000313" key="2">
    <source>
        <dbReference type="Proteomes" id="UP000198584"/>
    </source>
</evidence>
<dbReference type="AlphaFoldDB" id="A0A1H4GML8"/>
<dbReference type="InterPro" id="IPR037208">
    <property type="entry name" value="Spo0E-like_sf"/>
</dbReference>
<dbReference type="RefSeq" id="WP_245729001.1">
    <property type="nucleotide sequence ID" value="NZ_FNQR01000017.1"/>
</dbReference>
<dbReference type="STRING" id="571932.SAMN05421743_1176"/>
<dbReference type="GO" id="GO:0046983">
    <property type="term" value="F:protein dimerization activity"/>
    <property type="evidence" value="ECO:0007669"/>
    <property type="project" value="InterPro"/>
</dbReference>
<proteinExistence type="predicted"/>
<dbReference type="SUPFAM" id="SSF140500">
    <property type="entry name" value="BAS1536-like"/>
    <property type="match status" value="1"/>
</dbReference>
<protein>
    <submittedName>
        <fullName evidence="1">Spo0E like sporulation regulatory protein</fullName>
    </submittedName>
</protein>
<dbReference type="InterPro" id="IPR018540">
    <property type="entry name" value="Spo0E-like"/>
</dbReference>
<dbReference type="Gene3D" id="4.10.280.10">
    <property type="entry name" value="Helix-loop-helix DNA-binding domain"/>
    <property type="match status" value="1"/>
</dbReference>
<organism evidence="1 2">
    <name type="scientific">Thalassobacillus cyri</name>
    <dbReference type="NCBI Taxonomy" id="571932"/>
    <lineage>
        <taxon>Bacteria</taxon>
        <taxon>Bacillati</taxon>
        <taxon>Bacillota</taxon>
        <taxon>Bacilli</taxon>
        <taxon>Bacillales</taxon>
        <taxon>Bacillaceae</taxon>
        <taxon>Thalassobacillus</taxon>
    </lineage>
</organism>